<reference evidence="2 3" key="1">
    <citation type="submission" date="2018-10" db="EMBL/GenBank/DDBJ databases">
        <title>Isolation, diversity and antifungal activity of actinobacteria from wheat.</title>
        <authorList>
            <person name="Han C."/>
        </authorList>
    </citation>
    <scope>NUCLEOTIDE SEQUENCE [LARGE SCALE GENOMIC DNA]</scope>
    <source>
        <strain evidence="2 3">NEAU-YY56</strain>
    </source>
</reference>
<keyword evidence="1" id="KW-0472">Membrane</keyword>
<dbReference type="AlphaFoldDB" id="A0A3M2JR43"/>
<dbReference type="Proteomes" id="UP000269289">
    <property type="component" value="Unassembled WGS sequence"/>
</dbReference>
<proteinExistence type="predicted"/>
<organism evidence="2 3">
    <name type="scientific">Cellulomonas triticagri</name>
    <dbReference type="NCBI Taxonomy" id="2483352"/>
    <lineage>
        <taxon>Bacteria</taxon>
        <taxon>Bacillati</taxon>
        <taxon>Actinomycetota</taxon>
        <taxon>Actinomycetes</taxon>
        <taxon>Micrococcales</taxon>
        <taxon>Cellulomonadaceae</taxon>
        <taxon>Cellulomonas</taxon>
    </lineage>
</organism>
<protein>
    <submittedName>
        <fullName evidence="2">Uncharacterized protein</fullName>
    </submittedName>
</protein>
<evidence type="ECO:0000313" key="3">
    <source>
        <dbReference type="Proteomes" id="UP000269289"/>
    </source>
</evidence>
<name>A0A3M2JR43_9CELL</name>
<feature type="transmembrane region" description="Helical" evidence="1">
    <location>
        <begin position="54"/>
        <end position="72"/>
    </location>
</feature>
<evidence type="ECO:0000313" key="2">
    <source>
        <dbReference type="EMBL" id="RMI14320.1"/>
    </source>
</evidence>
<keyword evidence="1" id="KW-1133">Transmembrane helix</keyword>
<accession>A0A3M2JR43</accession>
<feature type="transmembrane region" description="Helical" evidence="1">
    <location>
        <begin position="12"/>
        <end position="34"/>
    </location>
</feature>
<dbReference type="EMBL" id="RFFI01000002">
    <property type="protein sequence ID" value="RMI14320.1"/>
    <property type="molecule type" value="Genomic_DNA"/>
</dbReference>
<feature type="transmembrane region" description="Helical" evidence="1">
    <location>
        <begin position="79"/>
        <end position="99"/>
    </location>
</feature>
<evidence type="ECO:0000256" key="1">
    <source>
        <dbReference type="SAM" id="Phobius"/>
    </source>
</evidence>
<keyword evidence="1" id="KW-0812">Transmembrane</keyword>
<keyword evidence="3" id="KW-1185">Reference proteome</keyword>
<sequence length="103" mass="10935">MFDSWWWRWGMAAVVTVLGWVPVLPLAVMGWVALGGAHGVSIAGAPPDQALGTLLWAGSAFALVGPACMSSYRLWPLRYRLAVAVPVGLAWFLVGRFVLPGGG</sequence>
<comment type="caution">
    <text evidence="2">The sequence shown here is derived from an EMBL/GenBank/DDBJ whole genome shotgun (WGS) entry which is preliminary data.</text>
</comment>
<gene>
    <name evidence="2" type="ORF">EBM89_00745</name>
</gene>